<feature type="compositionally biased region" description="Low complexity" evidence="9">
    <location>
        <begin position="531"/>
        <end position="541"/>
    </location>
</feature>
<evidence type="ECO:0000256" key="7">
    <source>
        <dbReference type="ARBA" id="ARBA00023242"/>
    </source>
</evidence>
<dbReference type="SMART" id="SM00249">
    <property type="entry name" value="PHD"/>
    <property type="match status" value="1"/>
</dbReference>
<dbReference type="PANTHER" id="PTHR46338:SF1">
    <property type="entry name" value="TRANSCRIPTION INITIATION FACTOR TFIID SUBUNIT 8"/>
    <property type="match status" value="1"/>
</dbReference>
<feature type="compositionally biased region" description="Low complexity" evidence="9">
    <location>
        <begin position="505"/>
        <end position="520"/>
    </location>
</feature>
<dbReference type="PROSITE" id="PS50016">
    <property type="entry name" value="ZF_PHD_2"/>
    <property type="match status" value="1"/>
</dbReference>
<dbReference type="Proteomes" id="UP000646827">
    <property type="component" value="Unassembled WGS sequence"/>
</dbReference>
<accession>A0A8H7VKD5</accession>
<dbReference type="GO" id="GO:0046982">
    <property type="term" value="F:protein heterodimerization activity"/>
    <property type="evidence" value="ECO:0007669"/>
    <property type="project" value="InterPro"/>
</dbReference>
<dbReference type="PANTHER" id="PTHR46338">
    <property type="entry name" value="TRANSCRIPTION INITIATION FACTOR TFIID SUBUNIT 8"/>
    <property type="match status" value="1"/>
</dbReference>
<feature type="region of interest" description="Disordered" evidence="9">
    <location>
        <begin position="107"/>
        <end position="189"/>
    </location>
</feature>
<feature type="region of interest" description="Disordered" evidence="9">
    <location>
        <begin position="463"/>
        <end position="612"/>
    </location>
</feature>
<comment type="caution">
    <text evidence="11">The sequence shown here is derived from an EMBL/GenBank/DDBJ whole genome shotgun (WGS) entry which is preliminary data.</text>
</comment>
<feature type="region of interest" description="Disordered" evidence="9">
    <location>
        <begin position="423"/>
        <end position="451"/>
    </location>
</feature>
<feature type="compositionally biased region" description="Low complexity" evidence="9">
    <location>
        <begin position="432"/>
        <end position="451"/>
    </location>
</feature>
<feature type="compositionally biased region" description="Acidic residues" evidence="9">
    <location>
        <begin position="115"/>
        <end position="138"/>
    </location>
</feature>
<sequence>MTDKFCYALLKTTALQILQSAGFDAAHTDPTNSLTEVMSQYLQLLATTTSSYAELAGRSNGNIWDVVDGLNELGITPESLKEWLDLEGKALTPTWTAQSDPGRTLEVYEYKDIPSDVDEEEDEEEEIYSLESEEEEGLEKEKEKGEESIPKDDNKKEQEEENNGLPDYIPPYMPRFPSSIKEDATPPPRALPQVMPSITQQSSPGTAVPAPIIVRHRKKPVDNPFTHVVPFEESALATDKATTLALSLNENEENDNKQQQQQQPASKRRRVALSSLPMKKAMASLASNNDQQRRRQGDVLAGNHEMFRKFTQDEAAPGNTMFGNTNGVLEELLRRVAPPAMVSKLSSPNLLVDVATVPTSANPTSNGTALNQQENVTIKTSTTPSNTNNNNGGGTGATNSTSMLASLAGGQYSRKHSFEENITTPGLTQSASSSTIENQSSLSTSSTQPASTIVTIPTTAMTAGTTNSASTSSSNTPPSPSQRSNLTPISLASLSAGTNTGGSGKTKPSSGKSSSKSSSGKGTGEKKKLPKLTLNLTNGSSSSGGGNDCIIAPSTAENTPSSATSLNTPKIRFKIKPPEPANEKIDITSTDDSPSTSSSSAPPPQSEPSQNHALLPVSTSSQQRQQSPVTATTIVTHPSIVPPLQDEEDVQEIVQCICSNPTVDYGTFMISCDKCHVWYHGECVGIAEKDNIETWYCNNCKA</sequence>
<protein>
    <recommendedName>
        <fullName evidence="10">PHD-type domain-containing protein</fullName>
    </recommendedName>
</protein>
<evidence type="ECO:0000256" key="1">
    <source>
        <dbReference type="ARBA" id="ARBA00004123"/>
    </source>
</evidence>
<dbReference type="InterPro" id="IPR001965">
    <property type="entry name" value="Znf_PHD"/>
</dbReference>
<gene>
    <name evidence="11" type="ORF">INT45_007563</name>
</gene>
<evidence type="ECO:0000256" key="5">
    <source>
        <dbReference type="ARBA" id="ARBA00023015"/>
    </source>
</evidence>
<evidence type="ECO:0000313" key="11">
    <source>
        <dbReference type="EMBL" id="KAG2222127.1"/>
    </source>
</evidence>
<keyword evidence="4" id="KW-0862">Zinc</keyword>
<keyword evidence="7" id="KW-0539">Nucleus</keyword>
<dbReference type="GO" id="GO:0005669">
    <property type="term" value="C:transcription factor TFIID complex"/>
    <property type="evidence" value="ECO:0007669"/>
    <property type="project" value="InterPro"/>
</dbReference>
<evidence type="ECO:0000256" key="8">
    <source>
        <dbReference type="PROSITE-ProRule" id="PRU00146"/>
    </source>
</evidence>
<dbReference type="PROSITE" id="PS01359">
    <property type="entry name" value="ZF_PHD_1"/>
    <property type="match status" value="1"/>
</dbReference>
<reference evidence="11 12" key="1">
    <citation type="submission" date="2020-12" db="EMBL/GenBank/DDBJ databases">
        <title>Metabolic potential, ecology and presence of endohyphal bacteria is reflected in genomic diversity of Mucoromycotina.</title>
        <authorList>
            <person name="Muszewska A."/>
            <person name="Okrasinska A."/>
            <person name="Steczkiewicz K."/>
            <person name="Drgas O."/>
            <person name="Orlowska M."/>
            <person name="Perlinska-Lenart U."/>
            <person name="Aleksandrzak-Piekarczyk T."/>
            <person name="Szatraj K."/>
            <person name="Zielenkiewicz U."/>
            <person name="Pilsyk S."/>
            <person name="Malc E."/>
            <person name="Mieczkowski P."/>
            <person name="Kruszewska J.S."/>
            <person name="Biernat P."/>
            <person name="Pawlowska J."/>
        </authorList>
    </citation>
    <scope>NUCLEOTIDE SEQUENCE [LARGE SCALE GENOMIC DNA]</scope>
    <source>
        <strain evidence="11 12">CBS 142.35</strain>
    </source>
</reference>
<feature type="compositionally biased region" description="Basic and acidic residues" evidence="9">
    <location>
        <begin position="139"/>
        <end position="158"/>
    </location>
</feature>
<feature type="compositionally biased region" description="Polar residues" evidence="9">
    <location>
        <begin position="555"/>
        <end position="568"/>
    </location>
</feature>
<dbReference type="InterPro" id="IPR019787">
    <property type="entry name" value="Znf_PHD-finger"/>
</dbReference>
<feature type="compositionally biased region" description="Low complexity" evidence="9">
    <location>
        <begin position="380"/>
        <end position="390"/>
    </location>
</feature>
<keyword evidence="5" id="KW-0805">Transcription regulation</keyword>
<feature type="domain" description="PHD-type" evidence="10">
    <location>
        <begin position="653"/>
        <end position="702"/>
    </location>
</feature>
<dbReference type="GO" id="GO:0008270">
    <property type="term" value="F:zinc ion binding"/>
    <property type="evidence" value="ECO:0007669"/>
    <property type="project" value="UniProtKB-KW"/>
</dbReference>
<evidence type="ECO:0000256" key="3">
    <source>
        <dbReference type="ARBA" id="ARBA00022771"/>
    </source>
</evidence>
<keyword evidence="6" id="KW-0804">Transcription</keyword>
<feature type="compositionally biased region" description="Low complexity" evidence="9">
    <location>
        <begin position="587"/>
        <end position="600"/>
    </location>
</feature>
<evidence type="ECO:0000256" key="9">
    <source>
        <dbReference type="SAM" id="MobiDB-lite"/>
    </source>
</evidence>
<organism evidence="11 12">
    <name type="scientific">Circinella minor</name>
    <dbReference type="NCBI Taxonomy" id="1195481"/>
    <lineage>
        <taxon>Eukaryota</taxon>
        <taxon>Fungi</taxon>
        <taxon>Fungi incertae sedis</taxon>
        <taxon>Mucoromycota</taxon>
        <taxon>Mucoromycotina</taxon>
        <taxon>Mucoromycetes</taxon>
        <taxon>Mucorales</taxon>
        <taxon>Lichtheimiaceae</taxon>
        <taxon>Circinella</taxon>
    </lineage>
</organism>
<feature type="region of interest" description="Disordered" evidence="9">
    <location>
        <begin position="380"/>
        <end position="402"/>
    </location>
</feature>
<dbReference type="Gene3D" id="3.30.40.10">
    <property type="entry name" value="Zinc/RING finger domain, C3HC4 (zinc finger)"/>
    <property type="match status" value="1"/>
</dbReference>
<dbReference type="InterPro" id="IPR019786">
    <property type="entry name" value="Zinc_finger_PHD-type_CS"/>
</dbReference>
<feature type="region of interest" description="Disordered" evidence="9">
    <location>
        <begin position="249"/>
        <end position="271"/>
    </location>
</feature>
<proteinExistence type="predicted"/>
<dbReference type="InterPro" id="IPR013083">
    <property type="entry name" value="Znf_RING/FYVE/PHD"/>
</dbReference>
<dbReference type="AlphaFoldDB" id="A0A8H7VKD5"/>
<keyword evidence="2" id="KW-0479">Metal-binding</keyword>
<dbReference type="EMBL" id="JAEPRB010000091">
    <property type="protein sequence ID" value="KAG2222127.1"/>
    <property type="molecule type" value="Genomic_DNA"/>
</dbReference>
<name>A0A8H7VKD5_9FUNG</name>
<evidence type="ECO:0000256" key="4">
    <source>
        <dbReference type="ARBA" id="ARBA00022833"/>
    </source>
</evidence>
<dbReference type="InterPro" id="IPR009072">
    <property type="entry name" value="Histone-fold"/>
</dbReference>
<dbReference type="SUPFAM" id="SSF57903">
    <property type="entry name" value="FYVE/PHD zinc finger"/>
    <property type="match status" value="1"/>
</dbReference>
<dbReference type="InterPro" id="IPR037818">
    <property type="entry name" value="TAF8"/>
</dbReference>
<dbReference type="InterPro" id="IPR011011">
    <property type="entry name" value="Znf_FYVE_PHD"/>
</dbReference>
<evidence type="ECO:0000313" key="12">
    <source>
        <dbReference type="Proteomes" id="UP000646827"/>
    </source>
</evidence>
<dbReference type="OrthoDB" id="436852at2759"/>
<evidence type="ECO:0000259" key="10">
    <source>
        <dbReference type="PROSITE" id="PS50016"/>
    </source>
</evidence>
<feature type="compositionally biased region" description="Low complexity" evidence="9">
    <location>
        <begin position="463"/>
        <end position="485"/>
    </location>
</feature>
<dbReference type="InterPro" id="IPR006565">
    <property type="entry name" value="BTP"/>
</dbReference>
<dbReference type="Pfam" id="PF07524">
    <property type="entry name" value="Bromo_TP"/>
    <property type="match status" value="1"/>
</dbReference>
<dbReference type="Pfam" id="PF00628">
    <property type="entry name" value="PHD"/>
    <property type="match status" value="1"/>
</dbReference>
<dbReference type="Gene3D" id="1.10.20.10">
    <property type="entry name" value="Histone, subunit A"/>
    <property type="match status" value="1"/>
</dbReference>
<keyword evidence="12" id="KW-1185">Reference proteome</keyword>
<keyword evidence="3 8" id="KW-0863">Zinc-finger</keyword>
<evidence type="ECO:0000256" key="2">
    <source>
        <dbReference type="ARBA" id="ARBA00022723"/>
    </source>
</evidence>
<comment type="subcellular location">
    <subcellularLocation>
        <location evidence="1">Nucleus</location>
    </subcellularLocation>
</comment>
<evidence type="ECO:0000256" key="6">
    <source>
        <dbReference type="ARBA" id="ARBA00023163"/>
    </source>
</evidence>
<dbReference type="SMART" id="SM00576">
    <property type="entry name" value="BTP"/>
    <property type="match status" value="1"/>
</dbReference>